<comment type="caution">
    <text evidence="1">The sequence shown here is derived from an EMBL/GenBank/DDBJ whole genome shotgun (WGS) entry which is preliminary data.</text>
</comment>
<dbReference type="AlphaFoldDB" id="A0A9D2CKN8"/>
<gene>
    <name evidence="1" type="ORF">H9824_05765</name>
</gene>
<evidence type="ECO:0000313" key="1">
    <source>
        <dbReference type="EMBL" id="HIY88193.1"/>
    </source>
</evidence>
<dbReference type="EMBL" id="DXCV01000039">
    <property type="protein sequence ID" value="HIY88193.1"/>
    <property type="molecule type" value="Genomic_DNA"/>
</dbReference>
<name>A0A9D2CKN8_9BACE</name>
<sequence>MKEDKRRFSSVLRDNAIHRMYEEEKRKAGDYAPYLSKGYYYGRIQEQTGLSFRMISQILNHTEETGNV</sequence>
<reference evidence="1" key="1">
    <citation type="journal article" date="2021" name="PeerJ">
        <title>Extensive microbial diversity within the chicken gut microbiome revealed by metagenomics and culture.</title>
        <authorList>
            <person name="Gilroy R."/>
            <person name="Ravi A."/>
            <person name="Getino M."/>
            <person name="Pursley I."/>
            <person name="Horton D.L."/>
            <person name="Alikhan N.F."/>
            <person name="Baker D."/>
            <person name="Gharbi K."/>
            <person name="Hall N."/>
            <person name="Watson M."/>
            <person name="Adriaenssens E.M."/>
            <person name="Foster-Nyarko E."/>
            <person name="Jarju S."/>
            <person name="Secka A."/>
            <person name="Antonio M."/>
            <person name="Oren A."/>
            <person name="Chaudhuri R.R."/>
            <person name="La Ragione R."/>
            <person name="Hildebrand F."/>
            <person name="Pallen M.J."/>
        </authorList>
    </citation>
    <scope>NUCLEOTIDE SEQUENCE</scope>
    <source>
        <strain evidence="1">Gambia2-208</strain>
    </source>
</reference>
<evidence type="ECO:0000313" key="2">
    <source>
        <dbReference type="Proteomes" id="UP000886851"/>
    </source>
</evidence>
<accession>A0A9D2CKN8</accession>
<proteinExistence type="predicted"/>
<organism evidence="1 2">
    <name type="scientific">Candidatus Bacteroides pullicola</name>
    <dbReference type="NCBI Taxonomy" id="2838475"/>
    <lineage>
        <taxon>Bacteria</taxon>
        <taxon>Pseudomonadati</taxon>
        <taxon>Bacteroidota</taxon>
        <taxon>Bacteroidia</taxon>
        <taxon>Bacteroidales</taxon>
        <taxon>Bacteroidaceae</taxon>
        <taxon>Bacteroides</taxon>
    </lineage>
</organism>
<dbReference type="Proteomes" id="UP000886851">
    <property type="component" value="Unassembled WGS sequence"/>
</dbReference>
<protein>
    <submittedName>
        <fullName evidence="1">Uncharacterized protein</fullName>
    </submittedName>
</protein>
<reference evidence="1" key="2">
    <citation type="submission" date="2021-04" db="EMBL/GenBank/DDBJ databases">
        <authorList>
            <person name="Gilroy R."/>
        </authorList>
    </citation>
    <scope>NUCLEOTIDE SEQUENCE</scope>
    <source>
        <strain evidence="1">Gambia2-208</strain>
    </source>
</reference>